<sequence length="175" mass="19881">MALRRQKRAQIFREKKNVLQIFDDEQLIKRAHRITRSVVERGIGQWKHRFHILLSEIRYAPERACRIIMTCAILHNICKRRNIPPPPENEENVEAGDASSPSNISPCDRAAFILVLAGHLGAGPLLGCHPLLGCNPLRDIPHLTCLGEHPKRGWHTESLSLDWPAHVNPVRLHCS</sequence>
<evidence type="ECO:0000256" key="2">
    <source>
        <dbReference type="ARBA" id="ARBA00022723"/>
    </source>
</evidence>
<reference evidence="4 5" key="1">
    <citation type="submission" date="2023-09" db="EMBL/GenBank/DDBJ databases">
        <authorList>
            <person name="Wang M."/>
        </authorList>
    </citation>
    <scope>NUCLEOTIDE SEQUENCE [LARGE SCALE GENOMIC DNA]</scope>
    <source>
        <strain evidence="4">GT-2023</strain>
        <tissue evidence="4">Liver</tissue>
    </source>
</reference>
<comment type="cofactor">
    <cofactor evidence="1">
        <name>a divalent metal cation</name>
        <dbReference type="ChEBI" id="CHEBI:60240"/>
    </cofactor>
</comment>
<dbReference type="EMBL" id="JAYMGO010000018">
    <property type="protein sequence ID" value="KAL1256575.1"/>
    <property type="molecule type" value="Genomic_DNA"/>
</dbReference>
<evidence type="ECO:0000256" key="1">
    <source>
        <dbReference type="ARBA" id="ARBA00001968"/>
    </source>
</evidence>
<protein>
    <recommendedName>
        <fullName evidence="3">DDE Tnp4 domain-containing protein</fullName>
    </recommendedName>
</protein>
<organism evidence="4 5">
    <name type="scientific">Cirrhinus molitorella</name>
    <name type="common">mud carp</name>
    <dbReference type="NCBI Taxonomy" id="172907"/>
    <lineage>
        <taxon>Eukaryota</taxon>
        <taxon>Metazoa</taxon>
        <taxon>Chordata</taxon>
        <taxon>Craniata</taxon>
        <taxon>Vertebrata</taxon>
        <taxon>Euteleostomi</taxon>
        <taxon>Actinopterygii</taxon>
        <taxon>Neopterygii</taxon>
        <taxon>Teleostei</taxon>
        <taxon>Ostariophysi</taxon>
        <taxon>Cypriniformes</taxon>
        <taxon>Cyprinidae</taxon>
        <taxon>Labeoninae</taxon>
        <taxon>Labeonini</taxon>
        <taxon>Cirrhinus</taxon>
    </lineage>
</organism>
<dbReference type="InterPro" id="IPR027806">
    <property type="entry name" value="HARBI1_dom"/>
</dbReference>
<keyword evidence="2" id="KW-0479">Metal-binding</keyword>
<proteinExistence type="predicted"/>
<feature type="domain" description="DDE Tnp4" evidence="3">
    <location>
        <begin position="21"/>
        <end position="76"/>
    </location>
</feature>
<evidence type="ECO:0000259" key="3">
    <source>
        <dbReference type="Pfam" id="PF13359"/>
    </source>
</evidence>
<evidence type="ECO:0000313" key="4">
    <source>
        <dbReference type="EMBL" id="KAL1256575.1"/>
    </source>
</evidence>
<dbReference type="Proteomes" id="UP001558613">
    <property type="component" value="Unassembled WGS sequence"/>
</dbReference>
<dbReference type="Pfam" id="PF13359">
    <property type="entry name" value="DDE_Tnp_4"/>
    <property type="match status" value="1"/>
</dbReference>
<comment type="caution">
    <text evidence="4">The sequence shown here is derived from an EMBL/GenBank/DDBJ whole genome shotgun (WGS) entry which is preliminary data.</text>
</comment>
<accession>A0ABR3LVQ4</accession>
<evidence type="ECO:0000313" key="5">
    <source>
        <dbReference type="Proteomes" id="UP001558613"/>
    </source>
</evidence>
<name>A0ABR3LVQ4_9TELE</name>
<keyword evidence="5" id="KW-1185">Reference proteome</keyword>
<gene>
    <name evidence="4" type="ORF">QQF64_012120</name>
</gene>